<reference evidence="11 12" key="1">
    <citation type="submission" date="2019-06" db="EMBL/GenBank/DDBJ databases">
        <title>Sequencing the genomes of 1000 actinobacteria strains.</title>
        <authorList>
            <person name="Klenk H.-P."/>
        </authorList>
    </citation>
    <scope>NUCLEOTIDE SEQUENCE [LARGE SCALE GENOMIC DNA]</scope>
    <source>
        <strain evidence="11 12">DSM 18031</strain>
    </source>
</reference>
<evidence type="ECO:0000256" key="3">
    <source>
        <dbReference type="ARBA" id="ARBA00022553"/>
    </source>
</evidence>
<keyword evidence="9" id="KW-1133">Transmembrane helix</keyword>
<feature type="transmembrane region" description="Helical" evidence="9">
    <location>
        <begin position="143"/>
        <end position="160"/>
    </location>
</feature>
<evidence type="ECO:0000259" key="10">
    <source>
        <dbReference type="SMART" id="SM00387"/>
    </source>
</evidence>
<evidence type="ECO:0000313" key="12">
    <source>
        <dbReference type="Proteomes" id="UP000318331"/>
    </source>
</evidence>
<dbReference type="EMBL" id="VFPN01000001">
    <property type="protein sequence ID" value="TQM65937.1"/>
    <property type="molecule type" value="Genomic_DNA"/>
</dbReference>
<dbReference type="AlphaFoldDB" id="A0A543I5S7"/>
<keyword evidence="7" id="KW-0067">ATP-binding</keyword>
<accession>A0A543I5S7</accession>
<feature type="transmembrane region" description="Helical" evidence="9">
    <location>
        <begin position="73"/>
        <end position="93"/>
    </location>
</feature>
<dbReference type="SMART" id="SM00387">
    <property type="entry name" value="HATPase_c"/>
    <property type="match status" value="1"/>
</dbReference>
<dbReference type="Pfam" id="PF02518">
    <property type="entry name" value="HATPase_c"/>
    <property type="match status" value="1"/>
</dbReference>
<evidence type="ECO:0000256" key="2">
    <source>
        <dbReference type="ARBA" id="ARBA00012438"/>
    </source>
</evidence>
<dbReference type="Proteomes" id="UP000318331">
    <property type="component" value="Unassembled WGS sequence"/>
</dbReference>
<comment type="caution">
    <text evidence="11">The sequence shown here is derived from an EMBL/GenBank/DDBJ whole genome shotgun (WGS) entry which is preliminary data.</text>
</comment>
<dbReference type="InterPro" id="IPR003594">
    <property type="entry name" value="HATPase_dom"/>
</dbReference>
<keyword evidence="5" id="KW-0547">Nucleotide-binding</keyword>
<dbReference type="GO" id="GO:0016020">
    <property type="term" value="C:membrane"/>
    <property type="evidence" value="ECO:0007669"/>
    <property type="project" value="InterPro"/>
</dbReference>
<dbReference type="Gene3D" id="3.30.565.10">
    <property type="entry name" value="Histidine kinase-like ATPase, C-terminal domain"/>
    <property type="match status" value="1"/>
</dbReference>
<keyword evidence="12" id="KW-1185">Reference proteome</keyword>
<dbReference type="CDD" id="cd16917">
    <property type="entry name" value="HATPase_UhpB-NarQ-NarX-like"/>
    <property type="match status" value="1"/>
</dbReference>
<dbReference type="PANTHER" id="PTHR24421">
    <property type="entry name" value="NITRATE/NITRITE SENSOR PROTEIN NARX-RELATED"/>
    <property type="match status" value="1"/>
</dbReference>
<organism evidence="11 12">
    <name type="scientific">Klugiella xanthotipulae</name>
    <dbReference type="NCBI Taxonomy" id="244735"/>
    <lineage>
        <taxon>Bacteria</taxon>
        <taxon>Bacillati</taxon>
        <taxon>Actinomycetota</taxon>
        <taxon>Actinomycetes</taxon>
        <taxon>Micrococcales</taxon>
        <taxon>Microbacteriaceae</taxon>
        <taxon>Klugiella</taxon>
    </lineage>
</organism>
<dbReference type="InterPro" id="IPR050482">
    <property type="entry name" value="Sensor_HK_TwoCompSys"/>
</dbReference>
<evidence type="ECO:0000256" key="7">
    <source>
        <dbReference type="ARBA" id="ARBA00022840"/>
    </source>
</evidence>
<dbReference type="SUPFAM" id="SSF55874">
    <property type="entry name" value="ATPase domain of HSP90 chaperone/DNA topoisomerase II/histidine kinase"/>
    <property type="match status" value="1"/>
</dbReference>
<dbReference type="Gene3D" id="1.20.5.1930">
    <property type="match status" value="1"/>
</dbReference>
<keyword evidence="4" id="KW-0808">Transferase</keyword>
<keyword evidence="8" id="KW-0902">Two-component regulatory system</keyword>
<dbReference type="Pfam" id="PF07730">
    <property type="entry name" value="HisKA_3"/>
    <property type="match status" value="1"/>
</dbReference>
<dbReference type="GO" id="GO:0046983">
    <property type="term" value="F:protein dimerization activity"/>
    <property type="evidence" value="ECO:0007669"/>
    <property type="project" value="InterPro"/>
</dbReference>
<keyword evidence="9" id="KW-0472">Membrane</keyword>
<keyword evidence="3" id="KW-0597">Phosphoprotein</keyword>
<dbReference type="InterPro" id="IPR055558">
    <property type="entry name" value="DUF7134"/>
</dbReference>
<keyword evidence="9" id="KW-0812">Transmembrane</keyword>
<protein>
    <recommendedName>
        <fullName evidence="2">histidine kinase</fullName>
        <ecNumber evidence="2">2.7.13.3</ecNumber>
    </recommendedName>
</protein>
<evidence type="ECO:0000256" key="1">
    <source>
        <dbReference type="ARBA" id="ARBA00000085"/>
    </source>
</evidence>
<feature type="transmembrane region" description="Helical" evidence="9">
    <location>
        <begin position="41"/>
        <end position="61"/>
    </location>
</feature>
<evidence type="ECO:0000256" key="6">
    <source>
        <dbReference type="ARBA" id="ARBA00022777"/>
    </source>
</evidence>
<name>A0A543I5S7_9MICO</name>
<dbReference type="InterPro" id="IPR011712">
    <property type="entry name" value="Sig_transdc_His_kin_sub3_dim/P"/>
</dbReference>
<dbReference type="GO" id="GO:0000155">
    <property type="term" value="F:phosphorelay sensor kinase activity"/>
    <property type="evidence" value="ECO:0007669"/>
    <property type="project" value="InterPro"/>
</dbReference>
<sequence>MTRPAAAAAPSSSGVAADLRLPRPPGIFRRFWARHPFVVDGILAGVYGLPAFILTGLLILIDVMGVSNFELPNVGELSGYTVFALGMTLAILFRRRFPLWGVGLAALALLTGLVSQASSPIDLYAIGVILYSVPLYRKMGISWVAYGSLVLAVLLGELVRHGLAEALPATLSAAVLLALVLLVGINTGNRRRYLVAVIDRAAQLARERDQQSQLAAVEERARIAREMHDIVAHSLSVMIALADGAAAAATRNTEAAQKAMLSSAETGRSALAEMRRLLGVLSVDRAESDESVERVPQPGTEDIAGLVKTFRSAGLTVRYSVAGQPTIDRGQQLAVYRVVQESLTNSLRYAGVGATVDIALQFRATETHIMVVDDGADTPTAGNLGSGRGLAGIRQRVEIFGGEVVAAAFGTGWRVNATIPVSSDAFDTASLRRGPPEA</sequence>
<gene>
    <name evidence="11" type="ORF">FB466_0757</name>
</gene>
<feature type="domain" description="Histidine kinase/HSP90-like ATPase" evidence="10">
    <location>
        <begin position="330"/>
        <end position="423"/>
    </location>
</feature>
<dbReference type="InterPro" id="IPR036890">
    <property type="entry name" value="HATPase_C_sf"/>
</dbReference>
<feature type="transmembrane region" description="Helical" evidence="9">
    <location>
        <begin position="99"/>
        <end position="131"/>
    </location>
</feature>
<evidence type="ECO:0000256" key="8">
    <source>
        <dbReference type="ARBA" id="ARBA00023012"/>
    </source>
</evidence>
<evidence type="ECO:0000256" key="4">
    <source>
        <dbReference type="ARBA" id="ARBA00022679"/>
    </source>
</evidence>
<feature type="transmembrane region" description="Helical" evidence="9">
    <location>
        <begin position="166"/>
        <end position="185"/>
    </location>
</feature>
<dbReference type="OrthoDB" id="227596at2"/>
<dbReference type="GO" id="GO:0005524">
    <property type="term" value="F:ATP binding"/>
    <property type="evidence" value="ECO:0007669"/>
    <property type="project" value="UniProtKB-KW"/>
</dbReference>
<evidence type="ECO:0000256" key="5">
    <source>
        <dbReference type="ARBA" id="ARBA00022741"/>
    </source>
</evidence>
<dbReference type="RefSeq" id="WP_141915923.1">
    <property type="nucleotide sequence ID" value="NZ_BAAAYS010000026.1"/>
</dbReference>
<proteinExistence type="predicted"/>
<evidence type="ECO:0000256" key="9">
    <source>
        <dbReference type="SAM" id="Phobius"/>
    </source>
</evidence>
<dbReference type="EC" id="2.7.13.3" evidence="2"/>
<evidence type="ECO:0000313" key="11">
    <source>
        <dbReference type="EMBL" id="TQM65937.1"/>
    </source>
</evidence>
<dbReference type="PANTHER" id="PTHR24421:SF10">
    <property type="entry name" value="NITRATE_NITRITE SENSOR PROTEIN NARQ"/>
    <property type="match status" value="1"/>
</dbReference>
<keyword evidence="6 11" id="KW-0418">Kinase</keyword>
<comment type="catalytic activity">
    <reaction evidence="1">
        <text>ATP + protein L-histidine = ADP + protein N-phospho-L-histidine.</text>
        <dbReference type="EC" id="2.7.13.3"/>
    </reaction>
</comment>
<dbReference type="Pfam" id="PF23539">
    <property type="entry name" value="DUF7134"/>
    <property type="match status" value="1"/>
</dbReference>